<feature type="compositionally biased region" description="Polar residues" evidence="1">
    <location>
        <begin position="31"/>
        <end position="61"/>
    </location>
</feature>
<dbReference type="EMBL" id="VDEP01000509">
    <property type="protein sequence ID" value="KAA1066789.1"/>
    <property type="molecule type" value="Genomic_DNA"/>
</dbReference>
<proteinExistence type="predicted"/>
<comment type="caution">
    <text evidence="2">The sequence shown here is derived from an EMBL/GenBank/DDBJ whole genome shotgun (WGS) entry which is preliminary data.</text>
</comment>
<feature type="compositionally biased region" description="Basic and acidic residues" evidence="1">
    <location>
        <begin position="17"/>
        <end position="26"/>
    </location>
</feature>
<feature type="region of interest" description="Disordered" evidence="1">
    <location>
        <begin position="74"/>
        <end position="109"/>
    </location>
</feature>
<reference evidence="2 3" key="1">
    <citation type="submission" date="2019-05" db="EMBL/GenBank/DDBJ databases">
        <title>Emergence of the Ug99 lineage of the wheat stem rust pathogen through somatic hybridization.</title>
        <authorList>
            <person name="Li F."/>
            <person name="Upadhyaya N.M."/>
            <person name="Sperschneider J."/>
            <person name="Matny O."/>
            <person name="Nguyen-Phuc H."/>
            <person name="Mago R."/>
            <person name="Raley C."/>
            <person name="Miller M.E."/>
            <person name="Silverstein K.A.T."/>
            <person name="Henningsen E."/>
            <person name="Hirsch C.D."/>
            <person name="Visser B."/>
            <person name="Pretorius Z.A."/>
            <person name="Steffenson B.J."/>
            <person name="Schwessinger B."/>
            <person name="Dodds P.N."/>
            <person name="Figueroa M."/>
        </authorList>
    </citation>
    <scope>NUCLEOTIDE SEQUENCE [LARGE SCALE GENOMIC DNA]</scope>
    <source>
        <strain evidence="2 3">Ug99</strain>
    </source>
</reference>
<feature type="compositionally biased region" description="Basic and acidic residues" evidence="1">
    <location>
        <begin position="97"/>
        <end position="106"/>
    </location>
</feature>
<feature type="region of interest" description="Disordered" evidence="1">
    <location>
        <begin position="1"/>
        <end position="61"/>
    </location>
</feature>
<sequence length="193" mass="21091">MSMSKDIATRATRKMKGLKDQSRLGAKEGATQPTTPHLQATATQSAGPTTQATLASSTTKEGVNTANEIEHLSKHSNVTIDLSQVGERGTNDTEGEEPIRETSKDNGEDEVIEGQLTKGCRPDRLPETATTYRNILSSSEDLVPMLVLKFTSQNLVDHECYTQFQSISMGFTNFGLLCSHDSNRNSRLEDPKC</sequence>
<gene>
    <name evidence="2" type="ORF">PGTUg99_025079</name>
</gene>
<evidence type="ECO:0000256" key="1">
    <source>
        <dbReference type="SAM" id="MobiDB-lite"/>
    </source>
</evidence>
<organism evidence="2 3">
    <name type="scientific">Puccinia graminis f. sp. tritici</name>
    <dbReference type="NCBI Taxonomy" id="56615"/>
    <lineage>
        <taxon>Eukaryota</taxon>
        <taxon>Fungi</taxon>
        <taxon>Dikarya</taxon>
        <taxon>Basidiomycota</taxon>
        <taxon>Pucciniomycotina</taxon>
        <taxon>Pucciniomycetes</taxon>
        <taxon>Pucciniales</taxon>
        <taxon>Pucciniaceae</taxon>
        <taxon>Puccinia</taxon>
    </lineage>
</organism>
<name>A0A5B0LRM5_PUCGR</name>
<accession>A0A5B0LRM5</accession>
<dbReference type="Proteomes" id="UP000325313">
    <property type="component" value="Unassembled WGS sequence"/>
</dbReference>
<protein>
    <submittedName>
        <fullName evidence="2">Uncharacterized protein</fullName>
    </submittedName>
</protein>
<evidence type="ECO:0000313" key="3">
    <source>
        <dbReference type="Proteomes" id="UP000325313"/>
    </source>
</evidence>
<dbReference type="AlphaFoldDB" id="A0A5B0LRM5"/>
<evidence type="ECO:0000313" key="2">
    <source>
        <dbReference type="EMBL" id="KAA1066789.1"/>
    </source>
</evidence>